<dbReference type="SUPFAM" id="SSF48008">
    <property type="entry name" value="GntR ligand-binding domain-like"/>
    <property type="match status" value="1"/>
</dbReference>
<dbReference type="InterPro" id="IPR036388">
    <property type="entry name" value="WH-like_DNA-bd_sf"/>
</dbReference>
<dbReference type="Pfam" id="PF00392">
    <property type="entry name" value="GntR"/>
    <property type="match status" value="1"/>
</dbReference>
<proteinExistence type="predicted"/>
<keyword evidence="2" id="KW-0238">DNA-binding</keyword>
<dbReference type="SMART" id="SM00895">
    <property type="entry name" value="FCD"/>
    <property type="match status" value="1"/>
</dbReference>
<feature type="domain" description="HTH gntR-type" evidence="4">
    <location>
        <begin position="15"/>
        <end position="83"/>
    </location>
</feature>
<dbReference type="PANTHER" id="PTHR43537:SF44">
    <property type="entry name" value="GNTR FAMILY REGULATORY PROTEIN"/>
    <property type="match status" value="1"/>
</dbReference>
<accession>A0A0F9WS60</accession>
<name>A0A0F9WS60_9ZZZZ</name>
<organism evidence="5">
    <name type="scientific">marine sediment metagenome</name>
    <dbReference type="NCBI Taxonomy" id="412755"/>
    <lineage>
        <taxon>unclassified sequences</taxon>
        <taxon>metagenomes</taxon>
        <taxon>ecological metagenomes</taxon>
    </lineage>
</organism>
<dbReference type="EMBL" id="LAZR01000122">
    <property type="protein sequence ID" value="KKN89106.1"/>
    <property type="molecule type" value="Genomic_DNA"/>
</dbReference>
<dbReference type="SMART" id="SM00345">
    <property type="entry name" value="HTH_GNTR"/>
    <property type="match status" value="1"/>
</dbReference>
<dbReference type="GO" id="GO:0003700">
    <property type="term" value="F:DNA-binding transcription factor activity"/>
    <property type="evidence" value="ECO:0007669"/>
    <property type="project" value="InterPro"/>
</dbReference>
<protein>
    <recommendedName>
        <fullName evidence="4">HTH gntR-type domain-containing protein</fullName>
    </recommendedName>
</protein>
<evidence type="ECO:0000256" key="1">
    <source>
        <dbReference type="ARBA" id="ARBA00023015"/>
    </source>
</evidence>
<keyword evidence="1" id="KW-0805">Transcription regulation</keyword>
<reference evidence="5" key="1">
    <citation type="journal article" date="2015" name="Nature">
        <title>Complex archaea that bridge the gap between prokaryotes and eukaryotes.</title>
        <authorList>
            <person name="Spang A."/>
            <person name="Saw J.H."/>
            <person name="Jorgensen S.L."/>
            <person name="Zaremba-Niedzwiedzka K."/>
            <person name="Martijn J."/>
            <person name="Lind A.E."/>
            <person name="van Eijk R."/>
            <person name="Schleper C."/>
            <person name="Guy L."/>
            <person name="Ettema T.J."/>
        </authorList>
    </citation>
    <scope>NUCLEOTIDE SEQUENCE</scope>
</reference>
<dbReference type="InterPro" id="IPR011711">
    <property type="entry name" value="GntR_C"/>
</dbReference>
<dbReference type="PRINTS" id="PR00035">
    <property type="entry name" value="HTHGNTR"/>
</dbReference>
<comment type="caution">
    <text evidence="5">The sequence shown here is derived from an EMBL/GenBank/DDBJ whole genome shotgun (WGS) entry which is preliminary data.</text>
</comment>
<dbReference type="InterPro" id="IPR036390">
    <property type="entry name" value="WH_DNA-bd_sf"/>
</dbReference>
<evidence type="ECO:0000259" key="4">
    <source>
        <dbReference type="PROSITE" id="PS50949"/>
    </source>
</evidence>
<dbReference type="SUPFAM" id="SSF46785">
    <property type="entry name" value="Winged helix' DNA-binding domain"/>
    <property type="match status" value="1"/>
</dbReference>
<gene>
    <name evidence="5" type="ORF">LCGC14_0241040</name>
</gene>
<dbReference type="CDD" id="cd07377">
    <property type="entry name" value="WHTH_GntR"/>
    <property type="match status" value="1"/>
</dbReference>
<dbReference type="Pfam" id="PF07729">
    <property type="entry name" value="FCD"/>
    <property type="match status" value="1"/>
</dbReference>
<sequence>MSELFEASAPLARGATLSDQVIEVLRHNVVNGEWPVGSMLPSEAALSRDLMVSRTVIREAISRLKAEGLLMSRQGSGAFVSSDRPQMGFAIAKQDVENLRKLSQILELRMGLEIEAAAIAASRGGEDSIAEIQAAADAFERASHGGAPGMPDGVGADLRFHRAVCNATGNDYYLGLFNYLGASLRETMEAGRLQAVKRGGESRDAVQEHHGIAIAIVQRDPALARDQMRAHLERSSKRLLGHLWPAKGTKP</sequence>
<evidence type="ECO:0000256" key="2">
    <source>
        <dbReference type="ARBA" id="ARBA00023125"/>
    </source>
</evidence>
<dbReference type="InterPro" id="IPR000524">
    <property type="entry name" value="Tscrpt_reg_HTH_GntR"/>
</dbReference>
<dbReference type="PROSITE" id="PS50949">
    <property type="entry name" value="HTH_GNTR"/>
    <property type="match status" value="1"/>
</dbReference>
<dbReference type="Gene3D" id="1.10.10.10">
    <property type="entry name" value="Winged helix-like DNA-binding domain superfamily/Winged helix DNA-binding domain"/>
    <property type="match status" value="1"/>
</dbReference>
<dbReference type="PANTHER" id="PTHR43537">
    <property type="entry name" value="TRANSCRIPTIONAL REGULATOR, GNTR FAMILY"/>
    <property type="match status" value="1"/>
</dbReference>
<keyword evidence="3" id="KW-0804">Transcription</keyword>
<evidence type="ECO:0000313" key="5">
    <source>
        <dbReference type="EMBL" id="KKN89106.1"/>
    </source>
</evidence>
<dbReference type="AlphaFoldDB" id="A0A0F9WS60"/>
<dbReference type="Gene3D" id="1.20.120.530">
    <property type="entry name" value="GntR ligand-binding domain-like"/>
    <property type="match status" value="1"/>
</dbReference>
<evidence type="ECO:0000256" key="3">
    <source>
        <dbReference type="ARBA" id="ARBA00023163"/>
    </source>
</evidence>
<dbReference type="InterPro" id="IPR008920">
    <property type="entry name" value="TF_FadR/GntR_C"/>
</dbReference>
<dbReference type="GO" id="GO:0003677">
    <property type="term" value="F:DNA binding"/>
    <property type="evidence" value="ECO:0007669"/>
    <property type="project" value="UniProtKB-KW"/>
</dbReference>